<feature type="region of interest" description="Disordered" evidence="2">
    <location>
        <begin position="924"/>
        <end position="1064"/>
    </location>
</feature>
<dbReference type="InterPro" id="IPR040155">
    <property type="entry name" value="CEBPZ/Mak21-like"/>
</dbReference>
<evidence type="ECO:0000313" key="5">
    <source>
        <dbReference type="Proteomes" id="UP000070501"/>
    </source>
</evidence>
<protein>
    <submittedName>
        <fullName evidence="4">CBF/Mak21 family-domain-containing protein</fullName>
    </submittedName>
</protein>
<feature type="compositionally biased region" description="Basic and acidic residues" evidence="2">
    <location>
        <begin position="254"/>
        <end position="264"/>
    </location>
</feature>
<feature type="compositionally biased region" description="Acidic residues" evidence="2">
    <location>
        <begin position="139"/>
        <end position="150"/>
    </location>
</feature>
<reference evidence="5" key="1">
    <citation type="submission" date="2016-02" db="EMBL/GenBank/DDBJ databases">
        <title>Draft genome sequence of Microdochium bolleyi, a fungal endophyte of beachgrass.</title>
        <authorList>
            <consortium name="DOE Joint Genome Institute"/>
            <person name="David A.S."/>
            <person name="May G."/>
            <person name="Haridas S."/>
            <person name="Lim J."/>
            <person name="Wang M."/>
            <person name="Labutti K."/>
            <person name="Lipzen A."/>
            <person name="Barry K."/>
            <person name="Grigoriev I.V."/>
        </authorList>
    </citation>
    <scope>NUCLEOTIDE SEQUENCE [LARGE SCALE GENOMIC DNA]</scope>
    <source>
        <strain evidence="5">J235TASD1</strain>
    </source>
</reference>
<feature type="domain" description="CCAAT-binding factor" evidence="3">
    <location>
        <begin position="656"/>
        <end position="829"/>
    </location>
</feature>
<sequence>MASAGFNDAALAKLTAKIDSKLSQPATKSQASQRQQAPHSGKNSTATNGAHLADRKRKQSSDHVAQPADVKSNKRSRQDRQADPKASAKATNQHSPASSKRPQRAAPSISDKAPSGTNIDKNVLLEEIMALGGSKEDLDLVGDAESDDEAAFASSGNPDEALQAELAQFAATLGFEKVAPTLDEEEEEEEDDAQDDEVSVGSSDGSDNIDHDVDEGESEEGDEEEVGGAPVAATTIANKATPRDLATKTVKGKTKFEQRPDWHAAELPPLPPATDPDTAASSSAIASLKAHATSLLQQDTAIYSKTQSASSNHKFMSTIMTSGTMSDKVSALTLAAQESPLHNVKTLDNLLVLASKRNRGQALAALAAMVDLLGPGMLLPSDRRLYAFGSQPGLVGTLQNKPIKTWSPGQALPGKITEQHLISWAFEDWLKESYFKMIQALEVWCDDEIDYSRTKAVDMVYALLKDKPEQESNLLRLLVNKLGDRERKISSRASYLLLQLLNIHPAMKSIVIRAVEQDIIFRQGQDMRAKYTAINTLNQTILSSKEPAIADALLKIYFGLFVSLLKTGALSELDGEPQVAPKPKSNKRHRGPPLPKRDKQAEAQTTAAQDAASKLVSAILTGVNRAVPFSQADSSTLETHLDTLFRITHSSNFNTSIQALMLVQQLSATRHLATERFYRTLYEALLDPRLISSSKQALFLNLLYRSLKADVDVRRVKAFVKRMLQILNLHQPSFVCGVLYLIIELCVDFPDLKTLLNEPEEHDVSNAMDETATPQQSAADDGLDSEGVKSETMYDGRKRDPEYSNAHRSCLWELLPFLRHYHPSVDVYATDLIRGQQTTGKPELASHSLIAFLDKFVYRNAKASDNARGASIMQPVHAGSGKPSAAGIGSSLNTAAFWNKRSEDVAVEDVFFHEYFSKVGKAGQESRKKKAKAKEETGSGDEEGSDAGEDEIWQALVNSRPDVEGDDNSDEESDAEFNDLMGLDDSDEEMDEAEEDEDMSADAAGESDGLEGLLDDEDEDDMVFDDEEDEDEAASKEPAAESKKPESAQKARRRALKNLPMFASVDDYAEMLAQEEDGM</sequence>
<evidence type="ECO:0000256" key="2">
    <source>
        <dbReference type="SAM" id="MobiDB-lite"/>
    </source>
</evidence>
<feature type="compositionally biased region" description="Polar residues" evidence="2">
    <location>
        <begin position="89"/>
        <end position="100"/>
    </location>
</feature>
<feature type="region of interest" description="Disordered" evidence="2">
    <location>
        <begin position="575"/>
        <end position="606"/>
    </location>
</feature>
<dbReference type="PANTHER" id="PTHR12048">
    <property type="entry name" value="CCAAT-BINDING FACTOR-RELATED"/>
    <property type="match status" value="1"/>
</dbReference>
<dbReference type="InterPro" id="IPR005612">
    <property type="entry name" value="CCAAT-binding_factor"/>
</dbReference>
<feature type="compositionally biased region" description="Acidic residues" evidence="2">
    <location>
        <begin position="182"/>
        <end position="198"/>
    </location>
</feature>
<feature type="compositionally biased region" description="Low complexity" evidence="2">
    <location>
        <begin position="275"/>
        <end position="284"/>
    </location>
</feature>
<dbReference type="Pfam" id="PF03914">
    <property type="entry name" value="CBF"/>
    <property type="match status" value="1"/>
</dbReference>
<feature type="compositionally biased region" description="Acidic residues" evidence="2">
    <location>
        <begin position="212"/>
        <end position="226"/>
    </location>
</feature>
<dbReference type="SUPFAM" id="SSF48371">
    <property type="entry name" value="ARM repeat"/>
    <property type="match status" value="1"/>
</dbReference>
<dbReference type="EMBL" id="KQ964256">
    <property type="protein sequence ID" value="KXJ89190.1"/>
    <property type="molecule type" value="Genomic_DNA"/>
</dbReference>
<dbReference type="InterPro" id="IPR016024">
    <property type="entry name" value="ARM-type_fold"/>
</dbReference>
<feature type="compositionally biased region" description="Polar residues" evidence="2">
    <location>
        <begin position="21"/>
        <end position="48"/>
    </location>
</feature>
<keyword evidence="5" id="KW-1185">Reference proteome</keyword>
<dbReference type="PANTHER" id="PTHR12048:SF0">
    <property type="entry name" value="CCAAT_ENHANCER-BINDING PROTEIN ZETA"/>
    <property type="match status" value="1"/>
</dbReference>
<gene>
    <name evidence="4" type="ORF">Micbo1qcDRAFT_150468</name>
</gene>
<proteinExistence type="inferred from homology"/>
<feature type="compositionally biased region" description="Basic and acidic residues" evidence="2">
    <location>
        <begin position="786"/>
        <end position="799"/>
    </location>
</feature>
<name>A0A136IW22_9PEZI</name>
<dbReference type="OrthoDB" id="28947at2759"/>
<feature type="region of interest" description="Disordered" evidence="2">
    <location>
        <begin position="139"/>
        <end position="163"/>
    </location>
</feature>
<feature type="compositionally biased region" description="Acidic residues" evidence="2">
    <location>
        <begin position="1013"/>
        <end position="1032"/>
    </location>
</feature>
<feature type="compositionally biased region" description="Low complexity" evidence="2">
    <location>
        <begin position="1001"/>
        <end position="1012"/>
    </location>
</feature>
<dbReference type="InParanoid" id="A0A136IW22"/>
<feature type="region of interest" description="Disordered" evidence="2">
    <location>
        <begin position="769"/>
        <end position="799"/>
    </location>
</feature>
<feature type="compositionally biased region" description="Acidic residues" evidence="2">
    <location>
        <begin position="964"/>
        <end position="1000"/>
    </location>
</feature>
<dbReference type="STRING" id="196109.A0A136IW22"/>
<feature type="compositionally biased region" description="Low complexity" evidence="2">
    <location>
        <begin position="151"/>
        <end position="163"/>
    </location>
</feature>
<feature type="compositionally biased region" description="Basic and acidic residues" evidence="2">
    <location>
        <begin position="1033"/>
        <end position="1049"/>
    </location>
</feature>
<organism evidence="4 5">
    <name type="scientific">Microdochium bolleyi</name>
    <dbReference type="NCBI Taxonomy" id="196109"/>
    <lineage>
        <taxon>Eukaryota</taxon>
        <taxon>Fungi</taxon>
        <taxon>Dikarya</taxon>
        <taxon>Ascomycota</taxon>
        <taxon>Pezizomycotina</taxon>
        <taxon>Sordariomycetes</taxon>
        <taxon>Xylariomycetidae</taxon>
        <taxon>Xylariales</taxon>
        <taxon>Microdochiaceae</taxon>
        <taxon>Microdochium</taxon>
    </lineage>
</organism>
<dbReference type="AlphaFoldDB" id="A0A136IW22"/>
<feature type="compositionally biased region" description="Acidic residues" evidence="2">
    <location>
        <begin position="938"/>
        <end position="952"/>
    </location>
</feature>
<dbReference type="GO" id="GO:0005634">
    <property type="term" value="C:nucleus"/>
    <property type="evidence" value="ECO:0007669"/>
    <property type="project" value="TreeGrafter"/>
</dbReference>
<evidence type="ECO:0000256" key="1">
    <source>
        <dbReference type="ARBA" id="ARBA00007797"/>
    </source>
</evidence>
<evidence type="ECO:0000259" key="3">
    <source>
        <dbReference type="Pfam" id="PF03914"/>
    </source>
</evidence>
<feature type="region of interest" description="Disordered" evidence="2">
    <location>
        <begin position="21"/>
        <end position="120"/>
    </location>
</feature>
<feature type="region of interest" description="Disordered" evidence="2">
    <location>
        <begin position="175"/>
        <end position="284"/>
    </location>
</feature>
<comment type="similarity">
    <text evidence="1">Belongs to the CBF/MAK21 family.</text>
</comment>
<accession>A0A136IW22</accession>
<dbReference type="Proteomes" id="UP000070501">
    <property type="component" value="Unassembled WGS sequence"/>
</dbReference>
<dbReference type="FunCoup" id="A0A136IW22">
    <property type="interactions" value="924"/>
</dbReference>
<evidence type="ECO:0000313" key="4">
    <source>
        <dbReference type="EMBL" id="KXJ89190.1"/>
    </source>
</evidence>